<protein>
    <recommendedName>
        <fullName evidence="4">CopG family transcriptional regulator</fullName>
    </recommendedName>
</protein>
<dbReference type="Proteomes" id="UP000198775">
    <property type="component" value="Unassembled WGS sequence"/>
</dbReference>
<dbReference type="AlphaFoldDB" id="A0A1H8SXV5"/>
<reference evidence="3" key="1">
    <citation type="submission" date="2016-10" db="EMBL/GenBank/DDBJ databases">
        <authorList>
            <person name="Varghese N."/>
            <person name="Submissions S."/>
        </authorList>
    </citation>
    <scope>NUCLEOTIDE SEQUENCE [LARGE SCALE GENOMIC DNA]</scope>
    <source>
        <strain evidence="3">IBRC-M 10043</strain>
    </source>
</reference>
<feature type="compositionally biased region" description="Basic and acidic residues" evidence="1">
    <location>
        <begin position="41"/>
        <end position="60"/>
    </location>
</feature>
<feature type="region of interest" description="Disordered" evidence="1">
    <location>
        <begin position="41"/>
        <end position="70"/>
    </location>
</feature>
<keyword evidence="3" id="KW-1185">Reference proteome</keyword>
<dbReference type="OrthoDB" id="235550at2157"/>
<dbReference type="RefSeq" id="WP_092662628.1">
    <property type="nucleotide sequence ID" value="NZ_FOCX01000020.1"/>
</dbReference>
<dbReference type="EMBL" id="FOCX01000020">
    <property type="protein sequence ID" value="SEO83590.1"/>
    <property type="molecule type" value="Genomic_DNA"/>
</dbReference>
<evidence type="ECO:0000313" key="2">
    <source>
        <dbReference type="EMBL" id="SEO83590.1"/>
    </source>
</evidence>
<name>A0A1H8SXV5_9EURY</name>
<gene>
    <name evidence="2" type="ORF">SAMN05216388_102080</name>
</gene>
<evidence type="ECO:0000313" key="3">
    <source>
        <dbReference type="Proteomes" id="UP000198775"/>
    </source>
</evidence>
<sequence length="70" mass="7934">MGDISLSDALIERIEDRAAHTEFETADEYAEFVLESVLERLDDDGGRESEEASPRDDVQDRLQSLGYLDE</sequence>
<evidence type="ECO:0008006" key="4">
    <source>
        <dbReference type="Google" id="ProtNLM"/>
    </source>
</evidence>
<evidence type="ECO:0000256" key="1">
    <source>
        <dbReference type="SAM" id="MobiDB-lite"/>
    </source>
</evidence>
<accession>A0A1H8SXV5</accession>
<organism evidence="2 3">
    <name type="scientific">Halorientalis persicus</name>
    <dbReference type="NCBI Taxonomy" id="1367881"/>
    <lineage>
        <taxon>Archaea</taxon>
        <taxon>Methanobacteriati</taxon>
        <taxon>Methanobacteriota</taxon>
        <taxon>Stenosarchaea group</taxon>
        <taxon>Halobacteria</taxon>
        <taxon>Halobacteriales</taxon>
        <taxon>Haloarculaceae</taxon>
        <taxon>Halorientalis</taxon>
    </lineage>
</organism>
<proteinExistence type="predicted"/>